<dbReference type="AlphaFoldDB" id="A0A068S4I4"/>
<evidence type="ECO:0000313" key="1">
    <source>
        <dbReference type="EMBL" id="CDH56136.1"/>
    </source>
</evidence>
<dbReference type="Proteomes" id="UP000027586">
    <property type="component" value="Unassembled WGS sequence"/>
</dbReference>
<protein>
    <submittedName>
        <fullName evidence="1">Uncharacterized protein</fullName>
    </submittedName>
</protein>
<organism evidence="1 2">
    <name type="scientific">Lichtheimia corymbifera JMRC:FSU:9682</name>
    <dbReference type="NCBI Taxonomy" id="1263082"/>
    <lineage>
        <taxon>Eukaryota</taxon>
        <taxon>Fungi</taxon>
        <taxon>Fungi incertae sedis</taxon>
        <taxon>Mucoromycota</taxon>
        <taxon>Mucoromycotina</taxon>
        <taxon>Mucoromycetes</taxon>
        <taxon>Mucorales</taxon>
        <taxon>Lichtheimiaceae</taxon>
        <taxon>Lichtheimia</taxon>
    </lineage>
</organism>
<keyword evidence="2" id="KW-1185">Reference proteome</keyword>
<sequence>MANTMIRDALGKDKYTNNILPEWSTSNKQPYGGWRSQGFITSLKDIYHPGIRRVSRTRFSRQHKVMIHSPKCKEQGYI</sequence>
<accession>A0A068S4I4</accession>
<comment type="caution">
    <text evidence="1">The sequence shown here is derived from an EMBL/GenBank/DDBJ whole genome shotgun (WGS) entry which is preliminary data.</text>
</comment>
<dbReference type="VEuPathDB" id="FungiDB:LCOR_07219.1"/>
<proteinExistence type="predicted"/>
<reference evidence="1" key="1">
    <citation type="submission" date="2013-08" db="EMBL/GenBank/DDBJ databases">
        <title>Gene expansion shapes genome architecture in the human pathogen Lichtheimia corymbifera: an evolutionary genomics analysis in the ancient terrestrial Mucorales (Mucoromycotina).</title>
        <authorList>
            <person name="Schwartze V.U."/>
            <person name="Winter S."/>
            <person name="Shelest E."/>
            <person name="Marcet-Houben M."/>
            <person name="Horn F."/>
            <person name="Wehner S."/>
            <person name="Hoffmann K."/>
            <person name="Riege K."/>
            <person name="Sammeth M."/>
            <person name="Nowrousian M."/>
            <person name="Valiante V."/>
            <person name="Linde J."/>
            <person name="Jacobsen I.D."/>
            <person name="Marz M."/>
            <person name="Brakhage A.A."/>
            <person name="Gabaldon T."/>
            <person name="Bocker S."/>
            <person name="Voigt K."/>
        </authorList>
    </citation>
    <scope>NUCLEOTIDE SEQUENCE [LARGE SCALE GENOMIC DNA]</scope>
    <source>
        <strain evidence="1">FSU 9682</strain>
    </source>
</reference>
<dbReference type="EMBL" id="CBTN010000035">
    <property type="protein sequence ID" value="CDH56136.1"/>
    <property type="molecule type" value="Genomic_DNA"/>
</dbReference>
<evidence type="ECO:0000313" key="2">
    <source>
        <dbReference type="Proteomes" id="UP000027586"/>
    </source>
</evidence>
<gene>
    <name evidence="1" type="ORF">LCOR_07219.1</name>
</gene>
<name>A0A068S4I4_9FUNG</name>